<dbReference type="EMBL" id="CAJNYV010000323">
    <property type="protein sequence ID" value="CAF3356922.1"/>
    <property type="molecule type" value="Genomic_DNA"/>
</dbReference>
<accession>A0A817WKW6</accession>
<dbReference type="AlphaFoldDB" id="A0A817WKW6"/>
<dbReference type="Proteomes" id="UP000663865">
    <property type="component" value="Unassembled WGS sequence"/>
</dbReference>
<name>A0A817WKW6_9BILA</name>
<evidence type="ECO:0000256" key="1">
    <source>
        <dbReference type="SAM" id="MobiDB-lite"/>
    </source>
</evidence>
<feature type="region of interest" description="Disordered" evidence="1">
    <location>
        <begin position="307"/>
        <end position="426"/>
    </location>
</feature>
<feature type="compositionally biased region" description="Polar residues" evidence="1">
    <location>
        <begin position="307"/>
        <end position="326"/>
    </location>
</feature>
<feature type="compositionally biased region" description="Basic residues" evidence="1">
    <location>
        <begin position="459"/>
        <end position="479"/>
    </location>
</feature>
<feature type="compositionally biased region" description="Basic residues" evidence="1">
    <location>
        <begin position="396"/>
        <end position="408"/>
    </location>
</feature>
<reference evidence="2" key="1">
    <citation type="submission" date="2021-02" db="EMBL/GenBank/DDBJ databases">
        <authorList>
            <person name="Nowell W R."/>
        </authorList>
    </citation>
    <scope>NUCLEOTIDE SEQUENCE</scope>
</reference>
<gene>
    <name evidence="2" type="ORF">KIK155_LOCUS4121</name>
</gene>
<feature type="region of interest" description="Disordered" evidence="1">
    <location>
        <begin position="450"/>
        <end position="486"/>
    </location>
</feature>
<evidence type="ECO:0000313" key="3">
    <source>
        <dbReference type="Proteomes" id="UP000663865"/>
    </source>
</evidence>
<sequence>MFSFVNQTVFDIPLTWNRTSFESTRVKCRKARKLIEISVNVQYEKQLKYICQQNLDVEKTITETNEYLLKHEKKVHVIDNLTDMASESLPVFFDKRMEKIRSTIHEHCSMIRKVLEEENDYWKEIHFAIDQNLITSNDTHPCIQNMQMINEENSSKLLNDEPQILMNVDHPISTKQERMSTDLNSINSNRVLPSINQTYVITLEETANDETNETLSMATSSHAHLIDINTSPMYSQPNPPVPLYFSPTILQDEQTESIKSVLSPLDQNMFDLVKPKVIINRVSQEVLLSYLKMKHTNDIENNHVQYQPKQTQSIHEESNIQQQNSFAFPEPISKIRSRPTIKNEPESIHTSENTKPNRKRKQSVSDDNDRTSSTITLRKRKPISYVNIHEETPKQKVAKKQKTNKSKKKKEEIPIREPSPLPTINRSMHYSTRFSTRSHRLNNFTLLANDPVPISDNSKKRHRRHQRSNGPNHGHRHHHDVPVPLTANLHSSPIAREHPISNSSYTNDTPHLVQKPTVSSFVPVTKTTSELTPILVTNHVVKSTDKKSIDNYGSGASGSKWYEHDYEKRINI</sequence>
<evidence type="ECO:0000313" key="2">
    <source>
        <dbReference type="EMBL" id="CAF3356922.1"/>
    </source>
</evidence>
<comment type="caution">
    <text evidence="2">The sequence shown here is derived from an EMBL/GenBank/DDBJ whole genome shotgun (WGS) entry which is preliminary data.</text>
</comment>
<protein>
    <submittedName>
        <fullName evidence="2">Uncharacterized protein</fullName>
    </submittedName>
</protein>
<organism evidence="2 3">
    <name type="scientific">Rotaria socialis</name>
    <dbReference type="NCBI Taxonomy" id="392032"/>
    <lineage>
        <taxon>Eukaryota</taxon>
        <taxon>Metazoa</taxon>
        <taxon>Spiralia</taxon>
        <taxon>Gnathifera</taxon>
        <taxon>Rotifera</taxon>
        <taxon>Eurotatoria</taxon>
        <taxon>Bdelloidea</taxon>
        <taxon>Philodinida</taxon>
        <taxon>Philodinidae</taxon>
        <taxon>Rotaria</taxon>
    </lineage>
</organism>
<proteinExistence type="predicted"/>